<dbReference type="PIRSF" id="PIRSF004983">
    <property type="entry name" value="MenD"/>
    <property type="match status" value="1"/>
</dbReference>
<evidence type="ECO:0000313" key="12">
    <source>
        <dbReference type="Proteomes" id="UP000295416"/>
    </source>
</evidence>
<comment type="caution">
    <text evidence="11">The sequence shown here is derived from an EMBL/GenBank/DDBJ whole genome shotgun (WGS) entry which is preliminary data.</text>
</comment>
<dbReference type="Pfam" id="PF16582">
    <property type="entry name" value="TPP_enzyme_M_2"/>
    <property type="match status" value="1"/>
</dbReference>
<comment type="catalytic activity">
    <reaction evidence="7">
        <text>isochorismate + 2-oxoglutarate + H(+) = 5-enolpyruvoyl-6-hydroxy-2-succinyl-cyclohex-3-ene-1-carboxylate + CO2</text>
        <dbReference type="Rhea" id="RHEA:25593"/>
        <dbReference type="ChEBI" id="CHEBI:15378"/>
        <dbReference type="ChEBI" id="CHEBI:16526"/>
        <dbReference type="ChEBI" id="CHEBI:16810"/>
        <dbReference type="ChEBI" id="CHEBI:29780"/>
        <dbReference type="ChEBI" id="CHEBI:58818"/>
        <dbReference type="EC" id="2.2.1.9"/>
    </reaction>
</comment>
<comment type="pathway">
    <text evidence="7">Quinol/quinone metabolism; 1,4-dihydroxy-2-naphthoate biosynthesis; 1,4-dihydroxy-2-naphthoate from chorismate: step 2/7.</text>
</comment>
<dbReference type="PANTHER" id="PTHR42916:SF1">
    <property type="entry name" value="PROTEIN PHYLLO, CHLOROPLASTIC"/>
    <property type="match status" value="1"/>
</dbReference>
<dbReference type="GO" id="GO:0030145">
    <property type="term" value="F:manganese ion binding"/>
    <property type="evidence" value="ECO:0007669"/>
    <property type="project" value="UniProtKB-UniRule"/>
</dbReference>
<dbReference type="Gene3D" id="3.40.50.970">
    <property type="match status" value="2"/>
</dbReference>
<dbReference type="Pfam" id="PF02776">
    <property type="entry name" value="TPP_enzyme_N"/>
    <property type="match status" value="1"/>
</dbReference>
<accession>A0A4R2P780</accession>
<keyword evidence="12" id="KW-1185">Reference proteome</keyword>
<evidence type="ECO:0000256" key="1">
    <source>
        <dbReference type="ARBA" id="ARBA00022428"/>
    </source>
</evidence>
<evidence type="ECO:0000256" key="6">
    <source>
        <dbReference type="ARBA" id="ARBA00023211"/>
    </source>
</evidence>
<evidence type="ECO:0000259" key="10">
    <source>
        <dbReference type="Pfam" id="PF16582"/>
    </source>
</evidence>
<dbReference type="InterPro" id="IPR029035">
    <property type="entry name" value="DHS-like_NAD/FAD-binding_dom"/>
</dbReference>
<keyword evidence="4 7" id="KW-0460">Magnesium</keyword>
<sequence>MKHQECLTRFVAAFVDELSACGVEHVVVSPGSRSTPLAMLLNAHSDIRVWMNIDERSAAFFALGIAKASGRPAALLCTSGTAAANYYPAIVEAKLSRVPLIVLTADRPHELRGVGAPQAIDQIKLYGDNVKWFQEMPLPGLDEQTLLLSRTTARRAIMTVTTQPLGPVHLNFPFREPLVPDFTVDNIWDSGKTSSTEFSMVTGENEISDSNFDKLTRSIQQLKRGLIVVGPQVNSELAELAALIGERLGFPVLADPLSQLRTGNHNKMPIIDCFDSFLRDTLITETFIPDGVIRIGAMPVSKPFLLYLNKIKPSRYIVIDEGEGWREPTQLATDMVYSDPIRLCKRLLNQLPPNPSAEPSWLTGWNKVNQAAKNEIKMFLEEKHWHEGQIISELSKLLPKNAYLFVGNSMPIRDLDTFLLNQTGRINTMANRGANGIDGVVSTALGVSAVSKSVNLVIGDLSFFHDMNGLLAGKLYNLNATIIVVNNDGGGIFSFLPQAGEAVDFEQLFGTPAGLDIEAVANLYNADYKQAVTWEEFADAYLTYQKVQGLKIIEIQTNRKDNTEKHRMLWNRISYAVQSVIKDDD</sequence>
<comment type="cofactor">
    <cofactor evidence="7">
        <name>Mg(2+)</name>
        <dbReference type="ChEBI" id="CHEBI:18420"/>
    </cofactor>
    <cofactor evidence="7">
        <name>Mn(2+)</name>
        <dbReference type="ChEBI" id="CHEBI:29035"/>
    </cofactor>
</comment>
<dbReference type="Proteomes" id="UP000295416">
    <property type="component" value="Unassembled WGS sequence"/>
</dbReference>
<dbReference type="OrthoDB" id="9791859at2"/>
<dbReference type="UniPathway" id="UPA01057">
    <property type="reaction ID" value="UER00164"/>
</dbReference>
<dbReference type="UniPathway" id="UPA00079"/>
<dbReference type="InterPro" id="IPR011766">
    <property type="entry name" value="TPP_enzyme_TPP-bd"/>
</dbReference>
<proteinExistence type="inferred from homology"/>
<dbReference type="EC" id="2.2.1.9" evidence="7"/>
<dbReference type="PANTHER" id="PTHR42916">
    <property type="entry name" value="2-SUCCINYL-5-ENOLPYRUVYL-6-HYDROXY-3-CYCLOHEXENE-1-CARBOXYLATE SYNTHASE"/>
    <property type="match status" value="1"/>
</dbReference>
<dbReference type="CDD" id="cd02009">
    <property type="entry name" value="TPP_SHCHC_synthase"/>
    <property type="match status" value="1"/>
</dbReference>
<reference evidence="11 12" key="1">
    <citation type="submission" date="2019-03" db="EMBL/GenBank/DDBJ databases">
        <title>Genomic Encyclopedia of Type Strains, Phase IV (KMG-IV): sequencing the most valuable type-strain genomes for metagenomic binning, comparative biology and taxonomic classification.</title>
        <authorList>
            <person name="Goeker M."/>
        </authorList>
    </citation>
    <scope>NUCLEOTIDE SEQUENCE [LARGE SCALE GENOMIC DNA]</scope>
    <source>
        <strain evidence="11 12">DSM 19377</strain>
    </source>
</reference>
<evidence type="ECO:0000256" key="4">
    <source>
        <dbReference type="ARBA" id="ARBA00022842"/>
    </source>
</evidence>
<feature type="domain" description="Menaquinone biosynthesis protein MenD middle" evidence="10">
    <location>
        <begin position="222"/>
        <end position="406"/>
    </location>
</feature>
<protein>
    <recommendedName>
        <fullName evidence="7">2-succinyl-5-enolpyruvyl-6-hydroxy-3-cyclohexene-1-carboxylate synthase</fullName>
        <shortName evidence="7">SEPHCHC synthase</shortName>
        <ecNumber evidence="7">2.2.1.9</ecNumber>
    </recommendedName>
    <alternativeName>
        <fullName evidence="7">Menaquinone biosynthesis protein MenD</fullName>
    </alternativeName>
</protein>
<comment type="cofactor">
    <cofactor evidence="7">
        <name>thiamine diphosphate</name>
        <dbReference type="ChEBI" id="CHEBI:58937"/>
    </cofactor>
    <text evidence="7">Binds 1 thiamine pyrophosphate per subunit.</text>
</comment>
<dbReference type="HAMAP" id="MF_01659">
    <property type="entry name" value="MenD"/>
    <property type="match status" value="1"/>
</dbReference>
<keyword evidence="2 7" id="KW-0808">Transferase</keyword>
<dbReference type="InterPro" id="IPR004433">
    <property type="entry name" value="MenaQ_synth_MenD"/>
</dbReference>
<evidence type="ECO:0000256" key="3">
    <source>
        <dbReference type="ARBA" id="ARBA00022723"/>
    </source>
</evidence>
<gene>
    <name evidence="7" type="primary">menD</name>
    <name evidence="11" type="ORF">EV207_108135</name>
</gene>
<dbReference type="NCBIfam" id="TIGR00173">
    <property type="entry name" value="menD"/>
    <property type="match status" value="1"/>
</dbReference>
<dbReference type="AlphaFoldDB" id="A0A4R2P780"/>
<keyword evidence="6 7" id="KW-0464">Manganese</keyword>
<comment type="pathway">
    <text evidence="7">Quinol/quinone metabolism; menaquinone biosynthesis.</text>
</comment>
<organism evidence="11 12">
    <name type="scientific">Scopulibacillus darangshiensis</name>
    <dbReference type="NCBI Taxonomy" id="442528"/>
    <lineage>
        <taxon>Bacteria</taxon>
        <taxon>Bacillati</taxon>
        <taxon>Bacillota</taxon>
        <taxon>Bacilli</taxon>
        <taxon>Bacillales</taxon>
        <taxon>Sporolactobacillaceae</taxon>
        <taxon>Scopulibacillus</taxon>
    </lineage>
</organism>
<comment type="similarity">
    <text evidence="7">Belongs to the TPP enzyme family. MenD subfamily.</text>
</comment>
<dbReference type="InterPro" id="IPR012001">
    <property type="entry name" value="Thiamin_PyroP_enz_TPP-bd_dom"/>
</dbReference>
<dbReference type="EMBL" id="SLXK01000008">
    <property type="protein sequence ID" value="TCP29841.1"/>
    <property type="molecule type" value="Genomic_DNA"/>
</dbReference>
<dbReference type="Gene3D" id="3.40.50.1220">
    <property type="entry name" value="TPP-binding domain"/>
    <property type="match status" value="1"/>
</dbReference>
<dbReference type="SUPFAM" id="SSF52467">
    <property type="entry name" value="DHS-like NAD/FAD-binding domain"/>
    <property type="match status" value="1"/>
</dbReference>
<keyword evidence="1 7" id="KW-0474">Menaquinone biosynthesis</keyword>
<dbReference type="GO" id="GO:0070204">
    <property type="term" value="F:2-succinyl-5-enolpyruvyl-6-hydroxy-3-cyclohexene-1-carboxylic-acid synthase activity"/>
    <property type="evidence" value="ECO:0007669"/>
    <property type="project" value="UniProtKB-UniRule"/>
</dbReference>
<dbReference type="SUPFAM" id="SSF52518">
    <property type="entry name" value="Thiamin diphosphate-binding fold (THDP-binding)"/>
    <property type="match status" value="2"/>
</dbReference>
<feature type="domain" description="Thiamine pyrophosphate enzyme TPP-binding" evidence="8">
    <location>
        <begin position="441"/>
        <end position="553"/>
    </location>
</feature>
<dbReference type="RefSeq" id="WP_132745463.1">
    <property type="nucleotide sequence ID" value="NZ_SLXK01000008.1"/>
</dbReference>
<dbReference type="Pfam" id="PF02775">
    <property type="entry name" value="TPP_enzyme_C"/>
    <property type="match status" value="1"/>
</dbReference>
<name>A0A4R2P780_9BACL</name>
<keyword evidence="3 7" id="KW-0479">Metal-binding</keyword>
<keyword evidence="5 7" id="KW-0786">Thiamine pyrophosphate</keyword>
<comment type="subunit">
    <text evidence="7">Homodimer.</text>
</comment>
<evidence type="ECO:0000256" key="7">
    <source>
        <dbReference type="HAMAP-Rule" id="MF_01659"/>
    </source>
</evidence>
<evidence type="ECO:0000256" key="2">
    <source>
        <dbReference type="ARBA" id="ARBA00022679"/>
    </source>
</evidence>
<evidence type="ECO:0000259" key="9">
    <source>
        <dbReference type="Pfam" id="PF02776"/>
    </source>
</evidence>
<dbReference type="GO" id="GO:0000287">
    <property type="term" value="F:magnesium ion binding"/>
    <property type="evidence" value="ECO:0007669"/>
    <property type="project" value="UniProtKB-UniRule"/>
</dbReference>
<dbReference type="CDD" id="cd07037">
    <property type="entry name" value="TPP_PYR_MenD"/>
    <property type="match status" value="1"/>
</dbReference>
<dbReference type="GO" id="GO:0030976">
    <property type="term" value="F:thiamine pyrophosphate binding"/>
    <property type="evidence" value="ECO:0007669"/>
    <property type="project" value="UniProtKB-UniRule"/>
</dbReference>
<dbReference type="GO" id="GO:0009234">
    <property type="term" value="P:menaquinone biosynthetic process"/>
    <property type="evidence" value="ECO:0007669"/>
    <property type="project" value="UniProtKB-UniRule"/>
</dbReference>
<comment type="function">
    <text evidence="7">Catalyzes the thiamine diphosphate-dependent decarboxylation of 2-oxoglutarate and the subsequent addition of the resulting succinic semialdehyde-thiamine pyrophosphate anion to isochorismate to yield 2-succinyl-5-enolpyruvyl-6-hydroxy-3-cyclohexene-1-carboxylate (SEPHCHC).</text>
</comment>
<evidence type="ECO:0000313" key="11">
    <source>
        <dbReference type="EMBL" id="TCP29841.1"/>
    </source>
</evidence>
<evidence type="ECO:0000256" key="5">
    <source>
        <dbReference type="ARBA" id="ARBA00023052"/>
    </source>
</evidence>
<feature type="domain" description="Thiamine pyrophosphate enzyme N-terminal TPP-binding" evidence="9">
    <location>
        <begin position="11"/>
        <end position="124"/>
    </location>
</feature>
<dbReference type="InterPro" id="IPR029061">
    <property type="entry name" value="THDP-binding"/>
</dbReference>
<dbReference type="InterPro" id="IPR032264">
    <property type="entry name" value="MenD_middle"/>
</dbReference>
<evidence type="ECO:0000259" key="8">
    <source>
        <dbReference type="Pfam" id="PF02775"/>
    </source>
</evidence>